<feature type="compositionally biased region" description="Basic residues" evidence="5">
    <location>
        <begin position="247"/>
        <end position="257"/>
    </location>
</feature>
<dbReference type="GO" id="GO:0005634">
    <property type="term" value="C:nucleus"/>
    <property type="evidence" value="ECO:0007669"/>
    <property type="project" value="InterPro"/>
</dbReference>
<dbReference type="GO" id="GO:0008270">
    <property type="term" value="F:zinc ion binding"/>
    <property type="evidence" value="ECO:0007669"/>
    <property type="project" value="UniProtKB-KW"/>
</dbReference>
<proteinExistence type="predicted"/>
<feature type="domain" description="SBP-type" evidence="7">
    <location>
        <begin position="180"/>
        <end position="257"/>
    </location>
</feature>
<dbReference type="Pfam" id="PF03110">
    <property type="entry name" value="SBP"/>
    <property type="match status" value="1"/>
</dbReference>
<feature type="compositionally biased region" description="Pro residues" evidence="5">
    <location>
        <begin position="104"/>
        <end position="118"/>
    </location>
</feature>
<evidence type="ECO:0000259" key="7">
    <source>
        <dbReference type="PROSITE" id="PS51141"/>
    </source>
</evidence>
<evidence type="ECO:0000256" key="5">
    <source>
        <dbReference type="SAM" id="MobiDB-lite"/>
    </source>
</evidence>
<evidence type="ECO:0000313" key="8">
    <source>
        <dbReference type="EMBL" id="KAK7245729.1"/>
    </source>
</evidence>
<evidence type="ECO:0000256" key="1">
    <source>
        <dbReference type="ARBA" id="ARBA00022723"/>
    </source>
</evidence>
<dbReference type="GO" id="GO:0003677">
    <property type="term" value="F:DNA binding"/>
    <property type="evidence" value="ECO:0007669"/>
    <property type="project" value="InterPro"/>
</dbReference>
<evidence type="ECO:0000313" key="9">
    <source>
        <dbReference type="Proteomes" id="UP001372338"/>
    </source>
</evidence>
<feature type="region of interest" description="Disordered" evidence="5">
    <location>
        <begin position="247"/>
        <end position="346"/>
    </location>
</feature>
<keyword evidence="9" id="KW-1185">Reference proteome</keyword>
<comment type="caution">
    <text evidence="8">The sequence shown here is derived from an EMBL/GenBank/DDBJ whole genome shotgun (WGS) entry which is preliminary data.</text>
</comment>
<feature type="transmembrane region" description="Helical" evidence="6">
    <location>
        <begin position="808"/>
        <end position="827"/>
    </location>
</feature>
<dbReference type="InterPro" id="IPR044817">
    <property type="entry name" value="SBP-like"/>
</dbReference>
<protein>
    <recommendedName>
        <fullName evidence="7">SBP-type domain-containing protein</fullName>
    </recommendedName>
</protein>
<feature type="compositionally biased region" description="Polar residues" evidence="5">
    <location>
        <begin position="333"/>
        <end position="346"/>
    </location>
</feature>
<evidence type="ECO:0000256" key="6">
    <source>
        <dbReference type="SAM" id="Phobius"/>
    </source>
</evidence>
<accession>A0AAN9HQR7</accession>
<name>A0AAN9HQR7_CROPI</name>
<dbReference type="Proteomes" id="UP001372338">
    <property type="component" value="Unassembled WGS sequence"/>
</dbReference>
<dbReference type="PANTHER" id="PTHR31251">
    <property type="entry name" value="SQUAMOSA PROMOTER-BINDING-LIKE PROTEIN 4"/>
    <property type="match status" value="1"/>
</dbReference>
<keyword evidence="6" id="KW-0812">Transmembrane</keyword>
<keyword evidence="6" id="KW-0472">Membrane</keyword>
<evidence type="ECO:0000256" key="4">
    <source>
        <dbReference type="PROSITE-ProRule" id="PRU00470"/>
    </source>
</evidence>
<dbReference type="Gene3D" id="4.10.1100.10">
    <property type="entry name" value="Transcription factor, SBP-box domain"/>
    <property type="match status" value="1"/>
</dbReference>
<feature type="compositionally biased region" description="Polar residues" evidence="5">
    <location>
        <begin position="316"/>
        <end position="325"/>
    </location>
</feature>
<dbReference type="InterPro" id="IPR004333">
    <property type="entry name" value="SBP_dom"/>
</dbReference>
<dbReference type="InterPro" id="IPR036893">
    <property type="entry name" value="SBP_sf"/>
</dbReference>
<dbReference type="PANTHER" id="PTHR31251:SF108">
    <property type="entry name" value="SQUAMOSA PROMOTER-BINDING-LIKE PROTEIN 7"/>
    <property type="match status" value="1"/>
</dbReference>
<reference evidence="8 9" key="1">
    <citation type="submission" date="2024-01" db="EMBL/GenBank/DDBJ databases">
        <title>The genomes of 5 underutilized Papilionoideae crops provide insights into root nodulation and disease resistanc.</title>
        <authorList>
            <person name="Yuan L."/>
        </authorList>
    </citation>
    <scope>NUCLEOTIDE SEQUENCE [LARGE SCALE GENOMIC DNA]</scope>
    <source>
        <strain evidence="8">ZHUSHIDOU_FW_LH</strain>
        <tissue evidence="8">Leaf</tissue>
    </source>
</reference>
<dbReference type="SUPFAM" id="SSF103612">
    <property type="entry name" value="SBT domain"/>
    <property type="match status" value="1"/>
</dbReference>
<dbReference type="EMBL" id="JAYWIO010000008">
    <property type="protein sequence ID" value="KAK7245729.1"/>
    <property type="molecule type" value="Genomic_DNA"/>
</dbReference>
<keyword evidence="6" id="KW-1133">Transmembrane helix</keyword>
<evidence type="ECO:0000256" key="2">
    <source>
        <dbReference type="ARBA" id="ARBA00022771"/>
    </source>
</evidence>
<keyword evidence="3" id="KW-0862">Zinc</keyword>
<dbReference type="AlphaFoldDB" id="A0AAN9HQR7"/>
<gene>
    <name evidence="8" type="ORF">RIF29_40578</name>
</gene>
<keyword evidence="2 4" id="KW-0863">Zinc-finger</keyword>
<organism evidence="8 9">
    <name type="scientific">Crotalaria pallida</name>
    <name type="common">Smooth rattlebox</name>
    <name type="synonym">Crotalaria striata</name>
    <dbReference type="NCBI Taxonomy" id="3830"/>
    <lineage>
        <taxon>Eukaryota</taxon>
        <taxon>Viridiplantae</taxon>
        <taxon>Streptophyta</taxon>
        <taxon>Embryophyta</taxon>
        <taxon>Tracheophyta</taxon>
        <taxon>Spermatophyta</taxon>
        <taxon>Magnoliopsida</taxon>
        <taxon>eudicotyledons</taxon>
        <taxon>Gunneridae</taxon>
        <taxon>Pentapetalae</taxon>
        <taxon>rosids</taxon>
        <taxon>fabids</taxon>
        <taxon>Fabales</taxon>
        <taxon>Fabaceae</taxon>
        <taxon>Papilionoideae</taxon>
        <taxon>50 kb inversion clade</taxon>
        <taxon>genistoids sensu lato</taxon>
        <taxon>core genistoids</taxon>
        <taxon>Crotalarieae</taxon>
        <taxon>Crotalaria</taxon>
    </lineage>
</organism>
<evidence type="ECO:0000256" key="3">
    <source>
        <dbReference type="ARBA" id="ARBA00022833"/>
    </source>
</evidence>
<dbReference type="PROSITE" id="PS51141">
    <property type="entry name" value="ZF_SBP"/>
    <property type="match status" value="1"/>
</dbReference>
<feature type="region of interest" description="Disordered" evidence="5">
    <location>
        <begin position="103"/>
        <end position="125"/>
    </location>
</feature>
<keyword evidence="1" id="KW-0479">Metal-binding</keyword>
<sequence>MMRHERRQVSYLLRQTFHQPYPLSQPPLFHPPLSNPPPQLGFPIPISMEPSQPHSMDNNTIAQHDPSSSSSIWDLTYLLDFHLDDDSSVPPLSVDFDHLTNHPLPEPFNLPSPPPPPPPHDDIIDNDKVRKRDPRLTCSNFLAGHVPCACPELDAKLEDEGLPGKKRARTARASSSSSGIARCQVPTCEADISALKGYHKRHRVCLRCANAAAVVLHGEDKRYCQQCGKFHILSDFDEGKRSCRRKLERHNKRRRRKPADSEASAGHELQHVTQNEDFSFDGEAGKDFSNSSGEINEKEASLDHEDEPLAILRSAPETQNNSNDDVPSLVASGDTQVNSGKDVSNISNSPSYCDNKSAYTSMCQTGRISFKLYDWNPAEFPRRLRHQIFQWLASMPLELEGYIRPGCTILTTFIAMPKTMWKNLLEDPLCYVCDLIAPGKMLSGRGTALVHLDDMIFRVMKDGTSVMKVEVNVQAPRLHYIHPTYFEAGKPMEFVACGSNLLQPKFRLLVSFSGKYLKYEYCVPCPHNRTGDNVSCAFGNQLYKIHVPHTEESLFGPAFIEVENESGLSNFIPVLIGDKEICTEMNRLQQKLDVSFLFEQFQSASVGSVCNSCQAFALRHASSSDLLVDIAWLLKDPTSENFDRVMTASQIQRYCYLLDFLICNDSTIILGKILPNLMILTESMKPNIEAYRMSGIDVTQLLKCMHNAIDCIYQKYQNDGGRIVLSEMEGFQVAQSCFQDNMPSVAIKNQGIMSMADAKLGVSGSSTSNDRNERIPLLKREIIMNMEELPKPSRHGYLPRGFLGSRPALFVIASVAVCLGLCVAVLHHGRVSELAVSIRRCLFNNY</sequence>
<dbReference type="Pfam" id="PF26102">
    <property type="entry name" value="Ig_SPL7"/>
    <property type="match status" value="1"/>
</dbReference>